<name>A0A9P6PTX2_9FUNG</name>
<dbReference type="AlphaFoldDB" id="A0A9P6PTX2"/>
<dbReference type="InterPro" id="IPR051531">
    <property type="entry name" value="N-acetyltransferase"/>
</dbReference>
<dbReference type="Proteomes" id="UP000807716">
    <property type="component" value="Unassembled WGS sequence"/>
</dbReference>
<reference evidence="5" key="1">
    <citation type="journal article" date="2020" name="Fungal Divers.">
        <title>Resolving the Mortierellaceae phylogeny through synthesis of multi-gene phylogenetics and phylogenomics.</title>
        <authorList>
            <person name="Vandepol N."/>
            <person name="Liber J."/>
            <person name="Desiro A."/>
            <person name="Na H."/>
            <person name="Kennedy M."/>
            <person name="Barry K."/>
            <person name="Grigoriev I.V."/>
            <person name="Miller A.N."/>
            <person name="O'Donnell K."/>
            <person name="Stajich J.E."/>
            <person name="Bonito G."/>
        </authorList>
    </citation>
    <scope>NUCLEOTIDE SEQUENCE</scope>
    <source>
        <strain evidence="5">BC1065</strain>
    </source>
</reference>
<evidence type="ECO:0000259" key="4">
    <source>
        <dbReference type="PROSITE" id="PS51186"/>
    </source>
</evidence>
<protein>
    <recommendedName>
        <fullName evidence="4">N-acetyltransferase domain-containing protein</fullName>
    </recommendedName>
</protein>
<dbReference type="Gene3D" id="3.40.630.30">
    <property type="match status" value="1"/>
</dbReference>
<dbReference type="SUPFAM" id="SSF55729">
    <property type="entry name" value="Acyl-CoA N-acyltransferases (Nat)"/>
    <property type="match status" value="1"/>
</dbReference>
<dbReference type="EMBL" id="JAAAJB010000642">
    <property type="protein sequence ID" value="KAG0252657.1"/>
    <property type="molecule type" value="Genomic_DNA"/>
</dbReference>
<gene>
    <name evidence="5" type="ORF">DFQ27_007930</name>
</gene>
<proteinExistence type="inferred from homology"/>
<dbReference type="PANTHER" id="PTHR43792">
    <property type="entry name" value="GNAT FAMILY, PUTATIVE (AFU_ORTHOLOGUE AFUA_3G00765)-RELATED-RELATED"/>
    <property type="match status" value="1"/>
</dbReference>
<comment type="similarity">
    <text evidence="3">Belongs to the acetyltransferase family. RimJ subfamily.</text>
</comment>
<dbReference type="GO" id="GO:0016747">
    <property type="term" value="F:acyltransferase activity, transferring groups other than amino-acyl groups"/>
    <property type="evidence" value="ECO:0007669"/>
    <property type="project" value="InterPro"/>
</dbReference>
<evidence type="ECO:0000256" key="3">
    <source>
        <dbReference type="ARBA" id="ARBA00038502"/>
    </source>
</evidence>
<comment type="caution">
    <text evidence="5">The sequence shown here is derived from an EMBL/GenBank/DDBJ whole genome shotgun (WGS) entry which is preliminary data.</text>
</comment>
<dbReference type="OrthoDB" id="630895at2759"/>
<feature type="domain" description="N-acetyltransferase" evidence="4">
    <location>
        <begin position="27"/>
        <end position="202"/>
    </location>
</feature>
<accession>A0A9P6PTX2</accession>
<evidence type="ECO:0000313" key="5">
    <source>
        <dbReference type="EMBL" id="KAG0252657.1"/>
    </source>
</evidence>
<evidence type="ECO:0000256" key="1">
    <source>
        <dbReference type="ARBA" id="ARBA00022679"/>
    </source>
</evidence>
<keyword evidence="1" id="KW-0808">Transferase</keyword>
<sequence>MDTNVKFMGPYMVSQEPPLYLSGITKEDLPEMVRVANLDQAIFNGTGTFLYPFLDSHAEQRLAGAERYRANRGYNGQWAMRTRPDGPLIGWISVYEFEEADWAKHPVTGRALKTVETGYWMSSEYAGQGLTSRAMLFIKEEIVVKELQAELFTADAYVWNRASQRVLEKIGMSVSVANKKVFIPKFGEEREVVTYVWYADGV</sequence>
<dbReference type="Pfam" id="PF13302">
    <property type="entry name" value="Acetyltransf_3"/>
    <property type="match status" value="1"/>
</dbReference>
<keyword evidence="6" id="KW-1185">Reference proteome</keyword>
<keyword evidence="2" id="KW-0012">Acyltransferase</keyword>
<dbReference type="PROSITE" id="PS51186">
    <property type="entry name" value="GNAT"/>
    <property type="match status" value="1"/>
</dbReference>
<dbReference type="InterPro" id="IPR000182">
    <property type="entry name" value="GNAT_dom"/>
</dbReference>
<dbReference type="InterPro" id="IPR016181">
    <property type="entry name" value="Acyl_CoA_acyltransferase"/>
</dbReference>
<dbReference type="PANTHER" id="PTHR43792:SF8">
    <property type="entry name" value="[RIBOSOMAL PROTEIN US5]-ALANINE N-ACETYLTRANSFERASE"/>
    <property type="match status" value="1"/>
</dbReference>
<evidence type="ECO:0000256" key="2">
    <source>
        <dbReference type="ARBA" id="ARBA00023315"/>
    </source>
</evidence>
<organism evidence="5 6">
    <name type="scientific">Actinomortierella ambigua</name>
    <dbReference type="NCBI Taxonomy" id="1343610"/>
    <lineage>
        <taxon>Eukaryota</taxon>
        <taxon>Fungi</taxon>
        <taxon>Fungi incertae sedis</taxon>
        <taxon>Mucoromycota</taxon>
        <taxon>Mortierellomycotina</taxon>
        <taxon>Mortierellomycetes</taxon>
        <taxon>Mortierellales</taxon>
        <taxon>Mortierellaceae</taxon>
        <taxon>Actinomortierella</taxon>
    </lineage>
</organism>
<evidence type="ECO:0000313" key="6">
    <source>
        <dbReference type="Proteomes" id="UP000807716"/>
    </source>
</evidence>